<gene>
    <name evidence="9" type="ORF">EV383_4697</name>
</gene>
<dbReference type="Pfam" id="PF00528">
    <property type="entry name" value="BPD_transp_1"/>
    <property type="match status" value="1"/>
</dbReference>
<proteinExistence type="inferred from homology"/>
<keyword evidence="10" id="KW-1185">Reference proteome</keyword>
<feature type="transmembrane region" description="Helical" evidence="7">
    <location>
        <begin position="113"/>
        <end position="134"/>
    </location>
</feature>
<dbReference type="InterPro" id="IPR000515">
    <property type="entry name" value="MetI-like"/>
</dbReference>
<evidence type="ECO:0000313" key="9">
    <source>
        <dbReference type="EMBL" id="RZT87771.1"/>
    </source>
</evidence>
<keyword evidence="3" id="KW-1003">Cell membrane</keyword>
<dbReference type="Proteomes" id="UP000291591">
    <property type="component" value="Unassembled WGS sequence"/>
</dbReference>
<keyword evidence="4 7" id="KW-0812">Transmembrane</keyword>
<sequence length="277" mass="27803">MTTAVAPSRASTVVLVVAVVLTGVPLLAALAGPALVAVLGIAAPPGASALLPPGDGGMLGTDALGRDVLALALTGGTSVVLLTAGALAVAYAVGTPLGLALAATTRRRAAAAVLRVLDVLLVLPSLLILLVLAATDRRGVVWLLLAAAVVQLPAVVRLVRSAASAPARRVALETMTMNGEPWWRVHLLETARFVTGPVLVDAGTRFVLVLTLLAGANFLGIGLGPDSSDWAVVIEQNTSSLFLAPATLLVPAGLLVSLAAGVNLLVDQLCDRTGATA</sequence>
<dbReference type="GO" id="GO:0005886">
    <property type="term" value="C:plasma membrane"/>
    <property type="evidence" value="ECO:0007669"/>
    <property type="project" value="UniProtKB-SubCell"/>
</dbReference>
<keyword evidence="2 7" id="KW-0813">Transport</keyword>
<comment type="subcellular location">
    <subcellularLocation>
        <location evidence="1 7">Cell membrane</location>
        <topology evidence="1 7">Multi-pass membrane protein</topology>
    </subcellularLocation>
</comment>
<accession>A0A4Q7V2X6</accession>
<dbReference type="EMBL" id="SHKL01000001">
    <property type="protein sequence ID" value="RZT87771.1"/>
    <property type="molecule type" value="Genomic_DNA"/>
</dbReference>
<dbReference type="AlphaFoldDB" id="A0A4Q7V2X6"/>
<evidence type="ECO:0000256" key="4">
    <source>
        <dbReference type="ARBA" id="ARBA00022692"/>
    </source>
</evidence>
<evidence type="ECO:0000256" key="3">
    <source>
        <dbReference type="ARBA" id="ARBA00022475"/>
    </source>
</evidence>
<organism evidence="9 10">
    <name type="scientific">Pseudonocardia sediminis</name>
    <dbReference type="NCBI Taxonomy" id="1397368"/>
    <lineage>
        <taxon>Bacteria</taxon>
        <taxon>Bacillati</taxon>
        <taxon>Actinomycetota</taxon>
        <taxon>Actinomycetes</taxon>
        <taxon>Pseudonocardiales</taxon>
        <taxon>Pseudonocardiaceae</taxon>
        <taxon>Pseudonocardia</taxon>
    </lineage>
</organism>
<dbReference type="PANTHER" id="PTHR43386:SF25">
    <property type="entry name" value="PEPTIDE ABC TRANSPORTER PERMEASE PROTEIN"/>
    <property type="match status" value="1"/>
</dbReference>
<protein>
    <submittedName>
        <fullName evidence="9">Peptide/nickel transport system permease protein</fullName>
    </submittedName>
</protein>
<evidence type="ECO:0000256" key="7">
    <source>
        <dbReference type="RuleBase" id="RU363032"/>
    </source>
</evidence>
<dbReference type="PROSITE" id="PS50928">
    <property type="entry name" value="ABC_TM1"/>
    <property type="match status" value="1"/>
</dbReference>
<feature type="domain" description="ABC transmembrane type-1" evidence="8">
    <location>
        <begin position="76"/>
        <end position="266"/>
    </location>
</feature>
<dbReference type="SUPFAM" id="SSF161098">
    <property type="entry name" value="MetI-like"/>
    <property type="match status" value="1"/>
</dbReference>
<comment type="caution">
    <text evidence="9">The sequence shown here is derived from an EMBL/GenBank/DDBJ whole genome shotgun (WGS) entry which is preliminary data.</text>
</comment>
<evidence type="ECO:0000259" key="8">
    <source>
        <dbReference type="PROSITE" id="PS50928"/>
    </source>
</evidence>
<keyword evidence="5 7" id="KW-1133">Transmembrane helix</keyword>
<evidence type="ECO:0000256" key="5">
    <source>
        <dbReference type="ARBA" id="ARBA00022989"/>
    </source>
</evidence>
<dbReference type="PANTHER" id="PTHR43386">
    <property type="entry name" value="OLIGOPEPTIDE TRANSPORT SYSTEM PERMEASE PROTEIN APPC"/>
    <property type="match status" value="1"/>
</dbReference>
<dbReference type="InterPro" id="IPR035906">
    <property type="entry name" value="MetI-like_sf"/>
</dbReference>
<feature type="transmembrane region" description="Helical" evidence="7">
    <location>
        <begin position="243"/>
        <end position="266"/>
    </location>
</feature>
<reference evidence="9 10" key="1">
    <citation type="submission" date="2019-02" db="EMBL/GenBank/DDBJ databases">
        <title>Sequencing the genomes of 1000 actinobacteria strains.</title>
        <authorList>
            <person name="Klenk H.-P."/>
        </authorList>
    </citation>
    <scope>NUCLEOTIDE SEQUENCE [LARGE SCALE GENOMIC DNA]</scope>
    <source>
        <strain evidence="9 10">DSM 45779</strain>
    </source>
</reference>
<comment type="similarity">
    <text evidence="7">Belongs to the binding-protein-dependent transport system permease family.</text>
</comment>
<feature type="transmembrane region" description="Helical" evidence="7">
    <location>
        <begin position="140"/>
        <end position="159"/>
    </location>
</feature>
<feature type="transmembrane region" description="Helical" evidence="7">
    <location>
        <begin position="68"/>
        <end position="93"/>
    </location>
</feature>
<dbReference type="GO" id="GO:0055085">
    <property type="term" value="P:transmembrane transport"/>
    <property type="evidence" value="ECO:0007669"/>
    <property type="project" value="InterPro"/>
</dbReference>
<evidence type="ECO:0000313" key="10">
    <source>
        <dbReference type="Proteomes" id="UP000291591"/>
    </source>
</evidence>
<evidence type="ECO:0000256" key="1">
    <source>
        <dbReference type="ARBA" id="ARBA00004651"/>
    </source>
</evidence>
<dbReference type="RefSeq" id="WP_242623262.1">
    <property type="nucleotide sequence ID" value="NZ_SHKL01000001.1"/>
</dbReference>
<dbReference type="InterPro" id="IPR050366">
    <property type="entry name" value="BP-dependent_transpt_permease"/>
</dbReference>
<evidence type="ECO:0000256" key="6">
    <source>
        <dbReference type="ARBA" id="ARBA00023136"/>
    </source>
</evidence>
<evidence type="ECO:0000256" key="2">
    <source>
        <dbReference type="ARBA" id="ARBA00022448"/>
    </source>
</evidence>
<name>A0A4Q7V2X6_PSEST</name>
<keyword evidence="6 7" id="KW-0472">Membrane</keyword>
<feature type="transmembrane region" description="Helical" evidence="7">
    <location>
        <begin position="206"/>
        <end position="223"/>
    </location>
</feature>